<evidence type="ECO:0000313" key="10">
    <source>
        <dbReference type="Proteomes" id="UP001164286"/>
    </source>
</evidence>
<keyword evidence="10" id="KW-1185">Reference proteome</keyword>
<feature type="compositionally biased region" description="Basic and acidic residues" evidence="6">
    <location>
        <begin position="36"/>
        <end position="48"/>
    </location>
</feature>
<sequence length="593" mass="65101">MRHFDEAFGDPFGGGEAISTEVFRANESLRKQREARNFRYEGDADAPKLTRSGKIVRRREMEVDTEEGERDGAGAEADAYGAGNGEGEDDDMLGMERQEERPDIDMDVDISAPAVDSPSALKPLLPAARQHILRILSTLTGNGIARDPPPFADEDTNEALQGLANLLKGTVERGEGNSAMLVGPRGTGKTRTMVRALQLLPSTSTSAPIIVRLSGHAQTNDRLAIREMGKQIAEAEGEKAGGDEVEEEEAEGEDQEYAPTTLPSHLLALLTVPSPRAIIIVMEEFDLFTEHARQALLYCLLDVVQSVKTGPVESTGRGVAVIGLTSRIDTLLLLEKRVKSRFSHRVWRVNSPLAPGGPGWKVLLKSTLCPSIVPPQASTPAKKNGRVKPVETEEERWFRDWRDLVDIMLDDEDMARYLDRLTGLTTDVRNLYRPFIIPLVQYAASLNTIGVRTLTASVLSQIELAGWGLAHTKLKGLAQPEQAILVISKHLAYAGREEFNFAQVEEEYLRFARTRLVGSGKVRWPIGVLRVAFDDLLHLGLLVPTGHSSLSAQFAKVRCTLTPHEIVAWFKGEGANLLSTELANWGRMMGGHA</sequence>
<dbReference type="InterPro" id="IPR041664">
    <property type="entry name" value="AAA_16"/>
</dbReference>
<dbReference type="InterPro" id="IPR032705">
    <property type="entry name" value="ORC4_C"/>
</dbReference>
<dbReference type="RefSeq" id="XP_052943580.1">
    <property type="nucleotide sequence ID" value="XM_053085856.1"/>
</dbReference>
<dbReference type="GO" id="GO:0003688">
    <property type="term" value="F:DNA replication origin binding"/>
    <property type="evidence" value="ECO:0007669"/>
    <property type="project" value="TreeGrafter"/>
</dbReference>
<dbReference type="AlphaFoldDB" id="A0AA38H453"/>
<feature type="domain" description="Orc1-like AAA ATPase" evidence="7">
    <location>
        <begin position="160"/>
        <end position="306"/>
    </location>
</feature>
<dbReference type="PANTHER" id="PTHR12087:SF0">
    <property type="entry name" value="ORIGIN RECOGNITION COMPLEX SUBUNIT 4"/>
    <property type="match status" value="1"/>
</dbReference>
<feature type="compositionally biased region" description="Acidic residues" evidence="6">
    <location>
        <begin position="243"/>
        <end position="256"/>
    </location>
</feature>
<evidence type="ECO:0000259" key="7">
    <source>
        <dbReference type="Pfam" id="PF13191"/>
    </source>
</evidence>
<keyword evidence="3" id="KW-0235">DNA replication</keyword>
<dbReference type="InterPro" id="IPR027417">
    <property type="entry name" value="P-loop_NTPase"/>
</dbReference>
<dbReference type="Proteomes" id="UP001164286">
    <property type="component" value="Unassembled WGS sequence"/>
</dbReference>
<dbReference type="GeneID" id="77725057"/>
<accession>A0AA38H453</accession>
<gene>
    <name evidence="9" type="ORF">MKK02DRAFT_17894</name>
</gene>
<keyword evidence="5" id="KW-0539">Nucleus</keyword>
<evidence type="ECO:0000256" key="5">
    <source>
        <dbReference type="ARBA" id="ARBA00023242"/>
    </source>
</evidence>
<evidence type="ECO:0000256" key="1">
    <source>
        <dbReference type="ARBA" id="ARBA00004123"/>
    </source>
</evidence>
<dbReference type="SUPFAM" id="SSF52540">
    <property type="entry name" value="P-loop containing nucleoside triphosphate hydrolases"/>
    <property type="match status" value="1"/>
</dbReference>
<evidence type="ECO:0000256" key="2">
    <source>
        <dbReference type="ARBA" id="ARBA00005334"/>
    </source>
</evidence>
<keyword evidence="4" id="KW-0238">DNA-binding</keyword>
<reference evidence="9" key="1">
    <citation type="journal article" date="2022" name="G3 (Bethesda)">
        <title>High quality genome of the basidiomycete yeast Dioszegia hungarica PDD-24b-2 isolated from cloud water.</title>
        <authorList>
            <person name="Jarrige D."/>
            <person name="Haridas S."/>
            <person name="Bleykasten-Grosshans C."/>
            <person name="Joly M."/>
            <person name="Nadalig T."/>
            <person name="Sancelme M."/>
            <person name="Vuilleumier S."/>
            <person name="Grigoriev I.V."/>
            <person name="Amato P."/>
            <person name="Bringel F."/>
        </authorList>
    </citation>
    <scope>NUCLEOTIDE SEQUENCE</scope>
    <source>
        <strain evidence="9">PDD-24b-2</strain>
    </source>
</reference>
<evidence type="ECO:0000256" key="3">
    <source>
        <dbReference type="ARBA" id="ARBA00022705"/>
    </source>
</evidence>
<dbReference type="Gene3D" id="3.40.50.300">
    <property type="entry name" value="P-loop containing nucleotide triphosphate hydrolases"/>
    <property type="match status" value="1"/>
</dbReference>
<comment type="subcellular location">
    <subcellularLocation>
        <location evidence="1">Nucleus</location>
    </subcellularLocation>
</comment>
<evidence type="ECO:0000256" key="4">
    <source>
        <dbReference type="ARBA" id="ARBA00023125"/>
    </source>
</evidence>
<dbReference type="FunFam" id="3.40.50.300:FF:001499">
    <property type="entry name" value="Origin recognition complex subunit 4, putative"/>
    <property type="match status" value="1"/>
</dbReference>
<feature type="domain" description="Origin recognition complex subunit 4 C-terminal" evidence="8">
    <location>
        <begin position="390"/>
        <end position="568"/>
    </location>
</feature>
<name>A0AA38H453_9TREE</name>
<evidence type="ECO:0000256" key="6">
    <source>
        <dbReference type="SAM" id="MobiDB-lite"/>
    </source>
</evidence>
<dbReference type="EMBL" id="JAKWFO010000008">
    <property type="protein sequence ID" value="KAI9633803.1"/>
    <property type="molecule type" value="Genomic_DNA"/>
</dbReference>
<protein>
    <submittedName>
        <fullName evidence="9">Origin recognition complex subunit 4 C-terminus-domain-containing protein</fullName>
    </submittedName>
</protein>
<evidence type="ECO:0000313" key="9">
    <source>
        <dbReference type="EMBL" id="KAI9633803.1"/>
    </source>
</evidence>
<dbReference type="Pfam" id="PF13191">
    <property type="entry name" value="AAA_16"/>
    <property type="match status" value="1"/>
</dbReference>
<dbReference type="GO" id="GO:0006270">
    <property type="term" value="P:DNA replication initiation"/>
    <property type="evidence" value="ECO:0007669"/>
    <property type="project" value="TreeGrafter"/>
</dbReference>
<dbReference type="InterPro" id="IPR016527">
    <property type="entry name" value="ORC4"/>
</dbReference>
<dbReference type="Pfam" id="PF14629">
    <property type="entry name" value="ORC4_C"/>
    <property type="match status" value="1"/>
</dbReference>
<dbReference type="GO" id="GO:0005664">
    <property type="term" value="C:nuclear origin of replication recognition complex"/>
    <property type="evidence" value="ECO:0007669"/>
    <property type="project" value="TreeGrafter"/>
</dbReference>
<proteinExistence type="inferred from homology"/>
<feature type="region of interest" description="Disordered" evidence="6">
    <location>
        <begin position="234"/>
        <end position="257"/>
    </location>
</feature>
<comment type="caution">
    <text evidence="9">The sequence shown here is derived from an EMBL/GenBank/DDBJ whole genome shotgun (WGS) entry which is preliminary data.</text>
</comment>
<dbReference type="PANTHER" id="PTHR12087">
    <property type="entry name" value="ORIGIN RECOGNITION COMPLEX SUBUNIT 4"/>
    <property type="match status" value="1"/>
</dbReference>
<evidence type="ECO:0000259" key="8">
    <source>
        <dbReference type="Pfam" id="PF14629"/>
    </source>
</evidence>
<organism evidence="9 10">
    <name type="scientific">Dioszegia hungarica</name>
    <dbReference type="NCBI Taxonomy" id="4972"/>
    <lineage>
        <taxon>Eukaryota</taxon>
        <taxon>Fungi</taxon>
        <taxon>Dikarya</taxon>
        <taxon>Basidiomycota</taxon>
        <taxon>Agaricomycotina</taxon>
        <taxon>Tremellomycetes</taxon>
        <taxon>Tremellales</taxon>
        <taxon>Bulleribasidiaceae</taxon>
        <taxon>Dioszegia</taxon>
    </lineage>
</organism>
<comment type="similarity">
    <text evidence="2">Belongs to the ORC4 family.</text>
</comment>
<feature type="region of interest" description="Disordered" evidence="6">
    <location>
        <begin position="36"/>
        <end position="92"/>
    </location>
</feature>